<reference evidence="3 4" key="1">
    <citation type="submission" date="2024-04" db="EMBL/GenBank/DDBJ databases">
        <authorList>
            <consortium name="Genoscope - CEA"/>
            <person name="William W."/>
        </authorList>
    </citation>
    <scope>NUCLEOTIDE SEQUENCE [LARGE SCALE GENOMIC DNA]</scope>
</reference>
<organism evidence="3 4">
    <name type="scientific">Lymnaea stagnalis</name>
    <name type="common">Great pond snail</name>
    <name type="synonym">Helix stagnalis</name>
    <dbReference type="NCBI Taxonomy" id="6523"/>
    <lineage>
        <taxon>Eukaryota</taxon>
        <taxon>Metazoa</taxon>
        <taxon>Spiralia</taxon>
        <taxon>Lophotrochozoa</taxon>
        <taxon>Mollusca</taxon>
        <taxon>Gastropoda</taxon>
        <taxon>Heterobranchia</taxon>
        <taxon>Euthyneura</taxon>
        <taxon>Panpulmonata</taxon>
        <taxon>Hygrophila</taxon>
        <taxon>Lymnaeoidea</taxon>
        <taxon>Lymnaeidae</taxon>
        <taxon>Lymnaea</taxon>
    </lineage>
</organism>
<feature type="transmembrane region" description="Helical" evidence="2">
    <location>
        <begin position="17"/>
        <end position="40"/>
    </location>
</feature>
<dbReference type="EMBL" id="CAXITT010000018">
    <property type="protein sequence ID" value="CAL1527485.1"/>
    <property type="molecule type" value="Genomic_DNA"/>
</dbReference>
<gene>
    <name evidence="3" type="ORF">GSLYS_00001662001</name>
</gene>
<evidence type="ECO:0000256" key="1">
    <source>
        <dbReference type="SAM" id="MobiDB-lite"/>
    </source>
</evidence>
<keyword evidence="4" id="KW-1185">Reference proteome</keyword>
<accession>A0AAV2H277</accession>
<dbReference type="Proteomes" id="UP001497497">
    <property type="component" value="Unassembled WGS sequence"/>
</dbReference>
<feature type="region of interest" description="Disordered" evidence="1">
    <location>
        <begin position="149"/>
        <end position="212"/>
    </location>
</feature>
<evidence type="ECO:0000313" key="4">
    <source>
        <dbReference type="Proteomes" id="UP001497497"/>
    </source>
</evidence>
<keyword evidence="2" id="KW-1133">Transmembrane helix</keyword>
<feature type="transmembrane region" description="Helical" evidence="2">
    <location>
        <begin position="52"/>
        <end position="71"/>
    </location>
</feature>
<protein>
    <submittedName>
        <fullName evidence="3">Uncharacterized protein</fullName>
    </submittedName>
</protein>
<evidence type="ECO:0000256" key="2">
    <source>
        <dbReference type="SAM" id="Phobius"/>
    </source>
</evidence>
<evidence type="ECO:0000313" key="3">
    <source>
        <dbReference type="EMBL" id="CAL1527485.1"/>
    </source>
</evidence>
<sequence length="212" mass="23386">MGSNCSRVIAKNLRDELWSYTALSGLLFLHIGIVLMVYALKRATPYTTVLKTFGIGLIVLGVLATLASWYAHRQHRLQRDLCLCCACCCQTRPAKKPTNQVGGIRAATNQRSSGKSKVKDNQPAPQHTLKLFSAPEFQRYAEFINGTTAGVQQGSARGRGESQRQKKLVHPQKPRDLPQTELTVNPRFLQSGQPTQQLAPGSMPSPIFLKLS</sequence>
<name>A0AAV2H277_LYMST</name>
<feature type="compositionally biased region" description="Polar residues" evidence="1">
    <location>
        <begin position="99"/>
        <end position="115"/>
    </location>
</feature>
<feature type="compositionally biased region" description="Polar residues" evidence="1">
    <location>
        <begin position="180"/>
        <end position="199"/>
    </location>
</feature>
<proteinExistence type="predicted"/>
<dbReference type="AlphaFoldDB" id="A0AAV2H277"/>
<feature type="region of interest" description="Disordered" evidence="1">
    <location>
        <begin position="99"/>
        <end position="125"/>
    </location>
</feature>
<keyword evidence="2" id="KW-0472">Membrane</keyword>
<comment type="caution">
    <text evidence="3">The sequence shown here is derived from an EMBL/GenBank/DDBJ whole genome shotgun (WGS) entry which is preliminary data.</text>
</comment>
<keyword evidence="2" id="KW-0812">Transmembrane</keyword>